<gene>
    <name evidence="1" type="ORF">FH5T_15870</name>
</gene>
<organism evidence="1 2">
    <name type="scientific">Draconibacterium orientale</name>
    <dbReference type="NCBI Taxonomy" id="1168034"/>
    <lineage>
        <taxon>Bacteria</taxon>
        <taxon>Pseudomonadati</taxon>
        <taxon>Bacteroidota</taxon>
        <taxon>Bacteroidia</taxon>
        <taxon>Marinilabiliales</taxon>
        <taxon>Prolixibacteraceae</taxon>
        <taxon>Draconibacterium</taxon>
    </lineage>
</organism>
<proteinExistence type="predicted"/>
<evidence type="ECO:0000313" key="1">
    <source>
        <dbReference type="EMBL" id="AHW62125.1"/>
    </source>
</evidence>
<accession>A0ABN4D3C8</accession>
<dbReference type="EMBL" id="CP007451">
    <property type="protein sequence ID" value="AHW62125.1"/>
    <property type="molecule type" value="Genomic_DNA"/>
</dbReference>
<protein>
    <submittedName>
        <fullName evidence="1">Uncharacterized protein</fullName>
    </submittedName>
</protein>
<evidence type="ECO:0000313" key="2">
    <source>
        <dbReference type="Proteomes" id="UP000023772"/>
    </source>
</evidence>
<keyword evidence="2" id="KW-1185">Reference proteome</keyword>
<sequence>MKHRMIIFTMTYDVEKISNDQNEIRLRANYIKSVAPRWLVGTFGGCFSQTYMNIKSQYNIDAGVEYDIFPRDFQ</sequence>
<name>A0ABN4D3C8_9BACT</name>
<reference evidence="1 2" key="1">
    <citation type="submission" date="2014-03" db="EMBL/GenBank/DDBJ databases">
        <title>Complete genome sequence of a deeply braunched marine Bacteroidia bacterium Draconibacterium orientale type strain FH5T.</title>
        <authorList>
            <person name="Li X."/>
            <person name="Wang X."/>
            <person name="Xie Z."/>
            <person name="Du Z."/>
            <person name="Chen G."/>
        </authorList>
    </citation>
    <scope>NUCLEOTIDE SEQUENCE [LARGE SCALE GENOMIC DNA]</scope>
    <source>
        <strain evidence="1 2">FH5</strain>
    </source>
</reference>
<dbReference type="Proteomes" id="UP000023772">
    <property type="component" value="Chromosome"/>
</dbReference>